<keyword evidence="2" id="KW-0240">DNA-directed RNA polymerase</keyword>
<protein>
    <recommendedName>
        <fullName evidence="1">DNA-directed RNA polymerase</fullName>
        <ecNumber evidence="1">2.7.7.6</ecNumber>
    </recommendedName>
</protein>
<proteinExistence type="predicted"/>
<organism evidence="9 10">
    <name type="scientific">Papaver somniferum</name>
    <name type="common">Opium poppy</name>
    <dbReference type="NCBI Taxonomy" id="3469"/>
    <lineage>
        <taxon>Eukaryota</taxon>
        <taxon>Viridiplantae</taxon>
        <taxon>Streptophyta</taxon>
        <taxon>Embryophyta</taxon>
        <taxon>Tracheophyta</taxon>
        <taxon>Spermatophyta</taxon>
        <taxon>Magnoliopsida</taxon>
        <taxon>Ranunculales</taxon>
        <taxon>Papaveraceae</taxon>
        <taxon>Papaveroideae</taxon>
        <taxon>Papaver</taxon>
    </lineage>
</organism>
<accession>A0A4Y7K561</accession>
<evidence type="ECO:0000313" key="10">
    <source>
        <dbReference type="Proteomes" id="UP000316621"/>
    </source>
</evidence>
<dbReference type="GO" id="GO:0003899">
    <property type="term" value="F:DNA-directed RNA polymerase activity"/>
    <property type="evidence" value="ECO:0007669"/>
    <property type="project" value="UniProtKB-EC"/>
</dbReference>
<evidence type="ECO:0000256" key="1">
    <source>
        <dbReference type="ARBA" id="ARBA00012418"/>
    </source>
</evidence>
<dbReference type="Proteomes" id="UP000316621">
    <property type="component" value="Chromosome 6"/>
</dbReference>
<dbReference type="GO" id="GO:0000428">
    <property type="term" value="C:DNA-directed RNA polymerase complex"/>
    <property type="evidence" value="ECO:0007669"/>
    <property type="project" value="UniProtKB-KW"/>
</dbReference>
<evidence type="ECO:0000256" key="4">
    <source>
        <dbReference type="ARBA" id="ARBA00022695"/>
    </source>
</evidence>
<dbReference type="Gene3D" id="1.10.274.100">
    <property type="entry name" value="RNA polymerase Rpb1, domain 3"/>
    <property type="match status" value="1"/>
</dbReference>
<feature type="domain" description="RNA polymerase Rpb1" evidence="7">
    <location>
        <begin position="498"/>
        <end position="586"/>
    </location>
</feature>
<feature type="domain" description="RNA polymerase Rpb1" evidence="8">
    <location>
        <begin position="98"/>
        <end position="165"/>
    </location>
</feature>
<dbReference type="Gramene" id="RZC67098">
    <property type="protein sequence ID" value="RZC67098"/>
    <property type="gene ID" value="C5167_010783"/>
</dbReference>
<keyword evidence="10" id="KW-1185">Reference proteome</keyword>
<dbReference type="Gene3D" id="1.10.150.390">
    <property type="match status" value="1"/>
</dbReference>
<keyword evidence="4" id="KW-0548">Nucleotidyltransferase</keyword>
<gene>
    <name evidence="9" type="ORF">C5167_010783</name>
</gene>
<dbReference type="GO" id="GO:0003677">
    <property type="term" value="F:DNA binding"/>
    <property type="evidence" value="ECO:0007669"/>
    <property type="project" value="InterPro"/>
</dbReference>
<evidence type="ECO:0000256" key="6">
    <source>
        <dbReference type="ARBA" id="ARBA00023163"/>
    </source>
</evidence>
<dbReference type="Gene3D" id="1.10.1790.20">
    <property type="match status" value="1"/>
</dbReference>
<dbReference type="InterPro" id="IPR007083">
    <property type="entry name" value="RNA_pol_Rpb1_4"/>
</dbReference>
<dbReference type="STRING" id="3469.A0A4Y7K561"/>
<dbReference type="EC" id="2.7.7.6" evidence="1"/>
<dbReference type="SUPFAM" id="SSF64484">
    <property type="entry name" value="beta and beta-prime subunits of DNA dependent RNA-polymerase"/>
    <property type="match status" value="1"/>
</dbReference>
<dbReference type="Pfam" id="PF04998">
    <property type="entry name" value="RNA_pol_Rpb1_5"/>
    <property type="match status" value="2"/>
</dbReference>
<dbReference type="PANTHER" id="PTHR48443">
    <property type="entry name" value="DNA-DIRECTED RNA POLYMERASE SUBUNIT BETA"/>
    <property type="match status" value="1"/>
</dbReference>
<dbReference type="OMA" id="PFINDIM"/>
<keyword evidence="3" id="KW-0808">Transferase</keyword>
<evidence type="ECO:0000256" key="2">
    <source>
        <dbReference type="ARBA" id="ARBA00022478"/>
    </source>
</evidence>
<dbReference type="GO" id="GO:0006351">
    <property type="term" value="P:DNA-templated transcription"/>
    <property type="evidence" value="ECO:0007669"/>
    <property type="project" value="InterPro"/>
</dbReference>
<reference evidence="9 10" key="1">
    <citation type="journal article" date="2018" name="Science">
        <title>The opium poppy genome and morphinan production.</title>
        <authorList>
            <person name="Guo L."/>
            <person name="Winzer T."/>
            <person name="Yang X."/>
            <person name="Li Y."/>
            <person name="Ning Z."/>
            <person name="He Z."/>
            <person name="Teodor R."/>
            <person name="Lu Y."/>
            <person name="Bowser T.A."/>
            <person name="Graham I.A."/>
            <person name="Ye K."/>
        </authorList>
    </citation>
    <scope>NUCLEOTIDE SEQUENCE [LARGE SCALE GENOMIC DNA]</scope>
    <source>
        <strain evidence="10">cv. HN1</strain>
        <tissue evidence="9">Leaves</tissue>
    </source>
</reference>
<evidence type="ECO:0000256" key="3">
    <source>
        <dbReference type="ARBA" id="ARBA00022679"/>
    </source>
</evidence>
<dbReference type="InterPro" id="IPR038120">
    <property type="entry name" value="Rpb1_funnel_sf"/>
</dbReference>
<dbReference type="AlphaFoldDB" id="A0A4Y7K561"/>
<dbReference type="Pfam" id="PF05000">
    <property type="entry name" value="RNA_pol_Rpb1_4"/>
    <property type="match status" value="1"/>
</dbReference>
<dbReference type="EMBL" id="CM010720">
    <property type="protein sequence ID" value="RZC67098.1"/>
    <property type="molecule type" value="Genomic_DNA"/>
</dbReference>
<keyword evidence="6" id="KW-0804">Transcription</keyword>
<dbReference type="CDD" id="cd02655">
    <property type="entry name" value="RNAP_beta'_C"/>
    <property type="match status" value="1"/>
</dbReference>
<evidence type="ECO:0000259" key="7">
    <source>
        <dbReference type="Pfam" id="PF04998"/>
    </source>
</evidence>
<dbReference type="Gene3D" id="1.10.132.30">
    <property type="match status" value="1"/>
</dbReference>
<evidence type="ECO:0000256" key="5">
    <source>
        <dbReference type="ARBA" id="ARBA00022833"/>
    </source>
</evidence>
<evidence type="ECO:0000259" key="8">
    <source>
        <dbReference type="Pfam" id="PF05000"/>
    </source>
</evidence>
<name>A0A4Y7K561_PAPSO</name>
<dbReference type="PANTHER" id="PTHR48443:SF2">
    <property type="entry name" value="DNA-DIRECTED RNA POLYMERASE SUBUNIT BETA"/>
    <property type="match status" value="1"/>
</dbReference>
<sequence length="696" mass="78717">MEVLMAERADLVFHNKAIDGTAIKRLISRLIDHFGMAYTSHILDQVKTLGYHQATATSISLGIDDLLTIPSKVWLVQDAEQQSLILEKHHHYGNVHTVEKLRQSIEIWYATSEYLRQEMNTNFRMTDPLNPIHIMSFSGVRGNASQVHQLVGMRGLMSDPQGQMIYLPIQRNLSEGLSLKEYIISCYGACKGIVDTVVRTSDAGYLTRRLVEVIQHIVVRRIYCGTIRGISVSPRNGMMTKRIFIQTLIGRVLADDIYMGSRCIAIRNQDIGVHLGSADYVMVGVPLMVIWSNWEKQSSIVPFSLGKDQDQRNFHSLFAKQRYTPSLSVTNDQVKQKFCSSESSGTGGRGVLDYSGPDRIICNGHCNFIYPPILHESSDLLAKRRRNRLIIPFQSNQERDKERIPRSVIRSAKPYLATPEATVHGHYGETLSEGDTLVTFIYEKSRSGDITHGLPKMEQVLEVRSLDSISMNLEKRVEGWNERITRILGIPWGFLICAELTITQSRISLVNKIEKVYRSQGVQIHNRHVEIIVRQITSKVLVSEDGMSNVFSPGELIGLLQAERTGRALEEAICYRSVLLGITRASLNTQSFISEASFQETARVLAKASLRGRIDWLKGLKENIVLGGMIPVGTGFKGFVYYSRQHSNIPFEIKKNNLFRGGFRDILFQHKELFDSYIPKNIHDPSEQLFTGFNDS</sequence>
<feature type="domain" description="RNA polymerase Rpb1" evidence="7">
    <location>
        <begin position="176"/>
        <end position="233"/>
    </location>
</feature>
<evidence type="ECO:0000313" key="9">
    <source>
        <dbReference type="EMBL" id="RZC67098.1"/>
    </source>
</evidence>
<keyword evidence="5" id="KW-0862">Zinc</keyword>
<dbReference type="InterPro" id="IPR007081">
    <property type="entry name" value="RNA_pol_Rpb1_5"/>
</dbReference>
<dbReference type="InterPro" id="IPR042102">
    <property type="entry name" value="RNA_pol_Rpb1_3_sf"/>
</dbReference>